<keyword evidence="8" id="KW-0560">Oxidoreductase</keyword>
<comment type="similarity">
    <text evidence="3">Belongs to the HTP reductase family.</text>
</comment>
<dbReference type="InterPro" id="IPR002734">
    <property type="entry name" value="RibDG_C"/>
</dbReference>
<dbReference type="InterPro" id="IPR024072">
    <property type="entry name" value="DHFR-like_dom_sf"/>
</dbReference>
<dbReference type="GeneID" id="85350848"/>
<dbReference type="Pfam" id="PF01872">
    <property type="entry name" value="RibD_C"/>
    <property type="match status" value="1"/>
</dbReference>
<gene>
    <name evidence="14" type="ORF">EV420DRAFT_1265959</name>
</gene>
<keyword evidence="7" id="KW-0521">NADP</keyword>
<evidence type="ECO:0000313" key="14">
    <source>
        <dbReference type="EMBL" id="KAK0461801.1"/>
    </source>
</evidence>
<comment type="function">
    <text evidence="1">Catalyzes an early step in riboflavin biosynthesis, the NADPH-dependent reduction of the ribose side chain of 2,5-diamino-6-ribosylamino-4(3H)-pyrimidinone 5'-phosphate, yielding 2,5-diamino-6-ribitylamino-4(3H)-pyrimidinone 5'-phosphate.</text>
</comment>
<dbReference type="EC" id="1.1.1.302" evidence="4"/>
<proteinExistence type="inferred from homology"/>
<reference evidence="14" key="1">
    <citation type="submission" date="2023-06" db="EMBL/GenBank/DDBJ databases">
        <authorList>
            <consortium name="Lawrence Berkeley National Laboratory"/>
            <person name="Ahrendt S."/>
            <person name="Sahu N."/>
            <person name="Indic B."/>
            <person name="Wong-Bajracharya J."/>
            <person name="Merenyi Z."/>
            <person name="Ke H.-M."/>
            <person name="Monk M."/>
            <person name="Kocsube S."/>
            <person name="Drula E."/>
            <person name="Lipzen A."/>
            <person name="Balint B."/>
            <person name="Henrissat B."/>
            <person name="Andreopoulos B."/>
            <person name="Martin F.M."/>
            <person name="Harder C.B."/>
            <person name="Rigling D."/>
            <person name="Ford K.L."/>
            <person name="Foster G.D."/>
            <person name="Pangilinan J."/>
            <person name="Papanicolaou A."/>
            <person name="Barry K."/>
            <person name="LaButti K."/>
            <person name="Viragh M."/>
            <person name="Koriabine M."/>
            <person name="Yan M."/>
            <person name="Riley R."/>
            <person name="Champramary S."/>
            <person name="Plett K.L."/>
            <person name="Tsai I.J."/>
            <person name="Slot J."/>
            <person name="Sipos G."/>
            <person name="Plett J."/>
            <person name="Nagy L.G."/>
            <person name="Grigoriev I.V."/>
        </authorList>
    </citation>
    <scope>NUCLEOTIDE SEQUENCE</scope>
    <source>
        <strain evidence="14">CCBAS 213</strain>
    </source>
</reference>
<evidence type="ECO:0000256" key="11">
    <source>
        <dbReference type="ARBA" id="ARBA00047550"/>
    </source>
</evidence>
<evidence type="ECO:0000256" key="4">
    <source>
        <dbReference type="ARBA" id="ARBA00012851"/>
    </source>
</evidence>
<dbReference type="PANTHER" id="PTHR38011:SF7">
    <property type="entry name" value="2,5-DIAMINO-6-RIBOSYLAMINO-4(3H)-PYRIMIDINONE 5'-PHOSPHATE REDUCTASE"/>
    <property type="match status" value="1"/>
</dbReference>
<organism evidence="14 15">
    <name type="scientific">Armillaria tabescens</name>
    <name type="common">Ringless honey mushroom</name>
    <name type="synonym">Agaricus tabescens</name>
    <dbReference type="NCBI Taxonomy" id="1929756"/>
    <lineage>
        <taxon>Eukaryota</taxon>
        <taxon>Fungi</taxon>
        <taxon>Dikarya</taxon>
        <taxon>Basidiomycota</taxon>
        <taxon>Agaricomycotina</taxon>
        <taxon>Agaricomycetes</taxon>
        <taxon>Agaricomycetidae</taxon>
        <taxon>Agaricales</taxon>
        <taxon>Marasmiineae</taxon>
        <taxon>Physalacriaceae</taxon>
        <taxon>Desarmillaria</taxon>
    </lineage>
</organism>
<dbReference type="PANTHER" id="PTHR38011">
    <property type="entry name" value="DIHYDROFOLATE REDUCTASE FAMILY PROTEIN (AFU_ORTHOLOGUE AFUA_8G06820)"/>
    <property type="match status" value="1"/>
</dbReference>
<protein>
    <recommendedName>
        <fullName evidence="5">2,5-diamino-6-ribosylamino-4(3H)-pyrimidinone 5'-phosphate reductase</fullName>
        <ecNumber evidence="4">1.1.1.302</ecNumber>
    </recommendedName>
    <alternativeName>
        <fullName evidence="10">2,5-diamino-6-(5-phospho-D-ribosylamino)pyrimidin-4(3H)-one reductase</fullName>
    </alternativeName>
    <alternativeName>
        <fullName evidence="9">2,5-diamino-6-ribitylamino-4(3H)-pyrimidinone 5'-phosphate synthase</fullName>
    </alternativeName>
</protein>
<evidence type="ECO:0000313" key="15">
    <source>
        <dbReference type="Proteomes" id="UP001175211"/>
    </source>
</evidence>
<evidence type="ECO:0000256" key="8">
    <source>
        <dbReference type="ARBA" id="ARBA00023002"/>
    </source>
</evidence>
<evidence type="ECO:0000256" key="7">
    <source>
        <dbReference type="ARBA" id="ARBA00022857"/>
    </source>
</evidence>
<evidence type="ECO:0000256" key="9">
    <source>
        <dbReference type="ARBA" id="ARBA00030073"/>
    </source>
</evidence>
<dbReference type="RefSeq" id="XP_060333539.1">
    <property type="nucleotide sequence ID" value="XM_060467300.1"/>
</dbReference>
<name>A0AA39T3H2_ARMTA</name>
<comment type="catalytic activity">
    <reaction evidence="11">
        <text>2,5-diamino-6-(1-D-ribitylamino)pyrimidin-4(3H)-one 5'-phosphate + NAD(+) = 2,5-diamino-6-(1-D-ribosylamino)pyrimidin-4(3H)-one 5'-phosphate + NADH + H(+)</text>
        <dbReference type="Rhea" id="RHEA:27274"/>
        <dbReference type="ChEBI" id="CHEBI:15378"/>
        <dbReference type="ChEBI" id="CHEBI:57540"/>
        <dbReference type="ChEBI" id="CHEBI:57945"/>
        <dbReference type="ChEBI" id="CHEBI:58890"/>
        <dbReference type="ChEBI" id="CHEBI:59545"/>
        <dbReference type="EC" id="1.1.1.302"/>
    </reaction>
</comment>
<evidence type="ECO:0000256" key="3">
    <source>
        <dbReference type="ARBA" id="ARBA00009723"/>
    </source>
</evidence>
<comment type="pathway">
    <text evidence="2">Cofactor biosynthesis; riboflavin biosynthesis.</text>
</comment>
<evidence type="ECO:0000256" key="10">
    <source>
        <dbReference type="ARBA" id="ARBA00031630"/>
    </source>
</evidence>
<sequence length="261" mass="28208">MDPEPPQYLTSILNRSIPHTPGEKRPKVTLTFAQSLDAKISGQNGAQLILSGKESMIMTHWMRTMHDAILVGIGTAVNDNPQLNARHLPPRSPSFGQEYSYNLPRPIILDSQLRLPTTCKLLVNYKSGNGRRPWVLCAHEPQVSDDVWKTRLEALQAAGARVIPVQATGGLQGLLSVPSLLQTLHELGVQSLMVEGGARVIGSFLAERDSVDTVIITIAAKFVGSQGVGYGVDIGQASQYEHLESQAVGRDTVIALSAKST</sequence>
<keyword evidence="6" id="KW-0686">Riboflavin biosynthesis</keyword>
<dbReference type="EMBL" id="JAUEPS010000010">
    <property type="protein sequence ID" value="KAK0461801.1"/>
    <property type="molecule type" value="Genomic_DNA"/>
</dbReference>
<accession>A0AA39T3H2</accession>
<dbReference type="InterPro" id="IPR050765">
    <property type="entry name" value="Riboflavin_Biosynth_HTPR"/>
</dbReference>
<dbReference type="AlphaFoldDB" id="A0AA39T3H2"/>
<feature type="domain" description="Bacterial bifunctional deaminase-reductase C-terminal" evidence="13">
    <location>
        <begin position="26"/>
        <end position="253"/>
    </location>
</feature>
<evidence type="ECO:0000256" key="6">
    <source>
        <dbReference type="ARBA" id="ARBA00022619"/>
    </source>
</evidence>
<evidence type="ECO:0000259" key="13">
    <source>
        <dbReference type="Pfam" id="PF01872"/>
    </source>
</evidence>
<evidence type="ECO:0000256" key="2">
    <source>
        <dbReference type="ARBA" id="ARBA00005104"/>
    </source>
</evidence>
<evidence type="ECO:0000256" key="12">
    <source>
        <dbReference type="ARBA" id="ARBA00049020"/>
    </source>
</evidence>
<dbReference type="Proteomes" id="UP001175211">
    <property type="component" value="Unassembled WGS sequence"/>
</dbReference>
<dbReference type="GO" id="GO:0008703">
    <property type="term" value="F:5-amino-6-(5-phosphoribosylamino)uracil reductase activity"/>
    <property type="evidence" value="ECO:0007669"/>
    <property type="project" value="InterPro"/>
</dbReference>
<dbReference type="SUPFAM" id="SSF53597">
    <property type="entry name" value="Dihydrofolate reductase-like"/>
    <property type="match status" value="1"/>
</dbReference>
<evidence type="ECO:0000256" key="1">
    <source>
        <dbReference type="ARBA" id="ARBA00003555"/>
    </source>
</evidence>
<dbReference type="Gene3D" id="3.40.430.10">
    <property type="entry name" value="Dihydrofolate Reductase, subunit A"/>
    <property type="match status" value="1"/>
</dbReference>
<comment type="catalytic activity">
    <reaction evidence="12">
        <text>2,5-diamino-6-(1-D-ribitylamino)pyrimidin-4(3H)-one 5'-phosphate + NADP(+) = 2,5-diamino-6-(1-D-ribosylamino)pyrimidin-4(3H)-one 5'-phosphate + NADPH + H(+)</text>
        <dbReference type="Rhea" id="RHEA:27278"/>
        <dbReference type="ChEBI" id="CHEBI:15378"/>
        <dbReference type="ChEBI" id="CHEBI:57783"/>
        <dbReference type="ChEBI" id="CHEBI:58349"/>
        <dbReference type="ChEBI" id="CHEBI:58890"/>
        <dbReference type="ChEBI" id="CHEBI:59545"/>
        <dbReference type="EC" id="1.1.1.302"/>
    </reaction>
</comment>
<keyword evidence="15" id="KW-1185">Reference proteome</keyword>
<dbReference type="GO" id="GO:0009231">
    <property type="term" value="P:riboflavin biosynthetic process"/>
    <property type="evidence" value="ECO:0007669"/>
    <property type="project" value="UniProtKB-KW"/>
</dbReference>
<evidence type="ECO:0000256" key="5">
    <source>
        <dbReference type="ARBA" id="ARBA00015035"/>
    </source>
</evidence>
<comment type="caution">
    <text evidence="14">The sequence shown here is derived from an EMBL/GenBank/DDBJ whole genome shotgun (WGS) entry which is preliminary data.</text>
</comment>